<organism evidence="2 3">
    <name type="scientific">Aedes aegypti</name>
    <name type="common">Yellowfever mosquito</name>
    <name type="synonym">Culex aegypti</name>
    <dbReference type="NCBI Taxonomy" id="7159"/>
    <lineage>
        <taxon>Eukaryota</taxon>
        <taxon>Metazoa</taxon>
        <taxon>Ecdysozoa</taxon>
        <taxon>Arthropoda</taxon>
        <taxon>Hexapoda</taxon>
        <taxon>Insecta</taxon>
        <taxon>Pterygota</taxon>
        <taxon>Neoptera</taxon>
        <taxon>Endopterygota</taxon>
        <taxon>Diptera</taxon>
        <taxon>Nematocera</taxon>
        <taxon>Culicoidea</taxon>
        <taxon>Culicidae</taxon>
        <taxon>Culicinae</taxon>
        <taxon>Aedini</taxon>
        <taxon>Aedes</taxon>
        <taxon>Stegomyia</taxon>
    </lineage>
</organism>
<dbReference type="InParanoid" id="A0A6I8U698"/>
<reference evidence="2 3" key="1">
    <citation type="submission" date="2017-06" db="EMBL/GenBank/DDBJ databases">
        <title>Aedes aegypti genome working group (AGWG) sequencing and assembly.</title>
        <authorList>
            <consortium name="Aedes aegypti Genome Working Group (AGWG)"/>
            <person name="Matthews B.J."/>
        </authorList>
    </citation>
    <scope>NUCLEOTIDE SEQUENCE [LARGE SCALE GENOMIC DNA]</scope>
    <source>
        <strain evidence="2 3">LVP_AGWG</strain>
    </source>
</reference>
<proteinExistence type="predicted"/>
<evidence type="ECO:0000256" key="1">
    <source>
        <dbReference type="SAM" id="MobiDB-lite"/>
    </source>
</evidence>
<dbReference type="EnsemblMetazoa" id="AAEL025005-RA">
    <property type="protein sequence ID" value="AAEL025005-PA"/>
    <property type="gene ID" value="AAEL025005"/>
</dbReference>
<accession>A0A6I8U698</accession>
<gene>
    <name evidence="2" type="primary">110675173</name>
</gene>
<feature type="region of interest" description="Disordered" evidence="1">
    <location>
        <begin position="114"/>
        <end position="169"/>
    </location>
</feature>
<name>A0A6I8U698_AEDAE</name>
<dbReference type="Proteomes" id="UP000008820">
    <property type="component" value="Chromosome 2"/>
</dbReference>
<keyword evidence="3" id="KW-1185">Reference proteome</keyword>
<evidence type="ECO:0000313" key="3">
    <source>
        <dbReference type="Proteomes" id="UP000008820"/>
    </source>
</evidence>
<dbReference type="AlphaFoldDB" id="A0A6I8U698"/>
<reference evidence="2" key="2">
    <citation type="submission" date="2020-05" db="UniProtKB">
        <authorList>
            <consortium name="EnsemblMetazoa"/>
        </authorList>
    </citation>
    <scope>IDENTIFICATION</scope>
    <source>
        <strain evidence="2">LVP_AGWG</strain>
    </source>
</reference>
<sequence length="169" mass="18071">MEDNPSRAPLPPRPLPAAIGNFDNGAVGTKPESTSSRKTKTKVSKKMLLAELSALKQELATIRSEKEPSFRDFDASATHNDSVDCGLSEVTQQPSMSGNGSLLATMSNMSLGSLNIPECKPTEGETDLGVGQKRPHNESGEGEPMQKIAAITQNGEEKEAEVMDNDDIE</sequence>
<protein>
    <submittedName>
        <fullName evidence="2">Uncharacterized protein</fullName>
    </submittedName>
</protein>
<feature type="region of interest" description="Disordered" evidence="1">
    <location>
        <begin position="1"/>
        <end position="44"/>
    </location>
</feature>
<evidence type="ECO:0000313" key="2">
    <source>
        <dbReference type="EnsemblMetazoa" id="AAEL025005-PA"/>
    </source>
</evidence>